<comment type="caution">
    <text evidence="6">The sequence shown here is derived from an EMBL/GenBank/DDBJ whole genome shotgun (WGS) entry which is preliminary data.</text>
</comment>
<name>A0A1F7W8K5_9BACT</name>
<proteinExistence type="predicted"/>
<accession>A0A1F7W8K5</accession>
<dbReference type="Proteomes" id="UP000176501">
    <property type="component" value="Unassembled WGS sequence"/>
</dbReference>
<dbReference type="AlphaFoldDB" id="A0A1F7W8K5"/>
<sequence length="410" mass="45130">MHGRRALLFIVVSVTCLLAFVIAAYVVLSKFRPEDEIRRMLVAMSEVQTIRERSAFSWTRGEGKSRVTTTLYATGQFDLSNPSRVDQATKFRLFRLSRSKDYADLSGEIRTIDGISHLTYAPPGPDVDGIDFADSDTWVSFASGELPQWGAIIPGLDDPFGNQDAGNVERAGDWTPEGIARLRYLLSRADIFVVAYDDVTELISAHATRVIDARFDPDALRSFLRDGIRARENREPTTAERLEVEDQAKALEKLDVRFWIGIDDHLLYRVQAAGAIPDATGQAGENVLVPFDLIVELSGANDPFEWVAPSVSFSFYEVLGRTLGSYGESSSSTKHSMEFLPDDVARLPTESVTTSADPDNDGLSNLLEAFYRTNPNVADTDGDGIRDGEEVLSGKNPRGEGTLFGFGLGE</sequence>
<dbReference type="EMBL" id="MGFE01000020">
    <property type="protein sequence ID" value="OGL98424.1"/>
    <property type="molecule type" value="Genomic_DNA"/>
</dbReference>
<reference evidence="6 7" key="1">
    <citation type="journal article" date="2016" name="Nat. Commun.">
        <title>Thousands of microbial genomes shed light on interconnected biogeochemical processes in an aquifer system.</title>
        <authorList>
            <person name="Anantharaman K."/>
            <person name="Brown C.T."/>
            <person name="Hug L.A."/>
            <person name="Sharon I."/>
            <person name="Castelle C.J."/>
            <person name="Probst A.J."/>
            <person name="Thomas B.C."/>
            <person name="Singh A."/>
            <person name="Wilkins M.J."/>
            <person name="Karaoz U."/>
            <person name="Brodie E.L."/>
            <person name="Williams K.H."/>
            <person name="Hubbard S.S."/>
            <person name="Banfield J.F."/>
        </authorList>
    </citation>
    <scope>NUCLEOTIDE SEQUENCE [LARGE SCALE GENOMIC DNA]</scope>
</reference>
<evidence type="ECO:0000313" key="7">
    <source>
        <dbReference type="Proteomes" id="UP000176501"/>
    </source>
</evidence>
<dbReference type="Pfam" id="PF18884">
    <property type="entry name" value="TSP3_bac"/>
    <property type="match status" value="2"/>
</dbReference>
<comment type="subcellular location">
    <subcellularLocation>
        <location evidence="1">Secreted</location>
    </subcellularLocation>
</comment>
<evidence type="ECO:0000256" key="2">
    <source>
        <dbReference type="ARBA" id="ARBA00022525"/>
    </source>
</evidence>
<evidence type="ECO:0000256" key="1">
    <source>
        <dbReference type="ARBA" id="ARBA00004613"/>
    </source>
</evidence>
<feature type="region of interest" description="Disordered" evidence="5">
    <location>
        <begin position="375"/>
        <end position="399"/>
    </location>
</feature>
<organism evidence="6 7">
    <name type="scientific">Candidatus Uhrbacteria bacterium RIFOXYB2_FULL_57_15</name>
    <dbReference type="NCBI Taxonomy" id="1802422"/>
    <lineage>
        <taxon>Bacteria</taxon>
        <taxon>Candidatus Uhriibacteriota</taxon>
    </lineage>
</organism>
<evidence type="ECO:0000256" key="3">
    <source>
        <dbReference type="ARBA" id="ARBA00022729"/>
    </source>
</evidence>
<evidence type="ECO:0000313" key="6">
    <source>
        <dbReference type="EMBL" id="OGL98424.1"/>
    </source>
</evidence>
<evidence type="ECO:0000256" key="4">
    <source>
        <dbReference type="ARBA" id="ARBA00022837"/>
    </source>
</evidence>
<protein>
    <submittedName>
        <fullName evidence="6">Uncharacterized protein</fullName>
    </submittedName>
</protein>
<keyword evidence="2" id="KW-0964">Secreted</keyword>
<keyword evidence="4" id="KW-0106">Calcium</keyword>
<gene>
    <name evidence="6" type="ORF">A2304_01890</name>
</gene>
<keyword evidence="3" id="KW-0732">Signal</keyword>
<evidence type="ECO:0000256" key="5">
    <source>
        <dbReference type="SAM" id="MobiDB-lite"/>
    </source>
</evidence>
<dbReference type="InterPro" id="IPR059100">
    <property type="entry name" value="TSP3_bac"/>
</dbReference>